<evidence type="ECO:0000256" key="2">
    <source>
        <dbReference type="ARBA" id="ARBA00008847"/>
    </source>
</evidence>
<accession>A0ABZ1BLL0</accession>
<proteinExistence type="inferred from homology"/>
<reference evidence="10" key="1">
    <citation type="submission" date="2023-12" db="EMBL/GenBank/DDBJ databases">
        <title>Novel isolates from deep terrestrial aquifers shed light on the physiology and ecology of the class Limnochordia.</title>
        <authorList>
            <person name="Karnachuk O.V."/>
            <person name="Lukina A.P."/>
            <person name="Avakyan M.R."/>
            <person name="Kadnikov V."/>
            <person name="Begmatov S."/>
            <person name="Beletsky A.V."/>
            <person name="Mardanov A.V."/>
            <person name="Ravin N.V."/>
        </authorList>
    </citation>
    <scope>NUCLEOTIDE SEQUENCE [LARGE SCALE GENOMIC DNA]</scope>
    <source>
        <strain evidence="10">LN</strain>
    </source>
</reference>
<dbReference type="Pfam" id="PF00215">
    <property type="entry name" value="OMPdecase"/>
    <property type="match status" value="1"/>
</dbReference>
<dbReference type="InterPro" id="IPR011995">
    <property type="entry name" value="OMPdecase_type-2"/>
</dbReference>
<dbReference type="PANTHER" id="PTHR43375">
    <property type="entry name" value="OROTIDINE 5'-PHOSPHATE DECARBOXYLASE"/>
    <property type="match status" value="1"/>
</dbReference>
<gene>
    <name evidence="7 9" type="primary">pyrF</name>
    <name evidence="9" type="ORF">VLY81_08050</name>
</gene>
<evidence type="ECO:0000259" key="8">
    <source>
        <dbReference type="SMART" id="SM00934"/>
    </source>
</evidence>
<dbReference type="InterPro" id="IPR013785">
    <property type="entry name" value="Aldolase_TIM"/>
</dbReference>
<dbReference type="EMBL" id="CP141614">
    <property type="protein sequence ID" value="WRP13403.1"/>
    <property type="molecule type" value="Genomic_DNA"/>
</dbReference>
<dbReference type="RefSeq" id="WP_324667648.1">
    <property type="nucleotide sequence ID" value="NZ_CP141614.1"/>
</dbReference>
<dbReference type="NCBIfam" id="TIGR02127">
    <property type="entry name" value="pyrF_sub2"/>
    <property type="match status" value="1"/>
</dbReference>
<evidence type="ECO:0000256" key="5">
    <source>
        <dbReference type="ARBA" id="ARBA00023239"/>
    </source>
</evidence>
<keyword evidence="3 7" id="KW-0210">Decarboxylase</keyword>
<comment type="catalytic activity">
    <reaction evidence="6 7">
        <text>orotidine 5'-phosphate + H(+) = UMP + CO2</text>
        <dbReference type="Rhea" id="RHEA:11596"/>
        <dbReference type="ChEBI" id="CHEBI:15378"/>
        <dbReference type="ChEBI" id="CHEBI:16526"/>
        <dbReference type="ChEBI" id="CHEBI:57538"/>
        <dbReference type="ChEBI" id="CHEBI:57865"/>
        <dbReference type="EC" id="4.1.1.23"/>
    </reaction>
</comment>
<dbReference type="GO" id="GO:0004590">
    <property type="term" value="F:orotidine-5'-phosphate decarboxylase activity"/>
    <property type="evidence" value="ECO:0007669"/>
    <property type="project" value="UniProtKB-EC"/>
</dbReference>
<evidence type="ECO:0000256" key="6">
    <source>
        <dbReference type="ARBA" id="ARBA00049157"/>
    </source>
</evidence>
<dbReference type="EC" id="4.1.1.23" evidence="7"/>
<comment type="pathway">
    <text evidence="1 7">Pyrimidine metabolism; UMP biosynthesis via de novo pathway; UMP from orotate: step 2/2.</text>
</comment>
<evidence type="ECO:0000256" key="3">
    <source>
        <dbReference type="ARBA" id="ARBA00022793"/>
    </source>
</evidence>
<feature type="active site" description="Proton donor" evidence="7">
    <location>
        <position position="119"/>
    </location>
</feature>
<evidence type="ECO:0000313" key="9">
    <source>
        <dbReference type="EMBL" id="WRP13403.1"/>
    </source>
</evidence>
<dbReference type="InterPro" id="IPR001754">
    <property type="entry name" value="OMPdeCOase_dom"/>
</dbReference>
<keyword evidence="10" id="KW-1185">Reference proteome</keyword>
<dbReference type="Gene3D" id="3.20.20.70">
    <property type="entry name" value="Aldolase class I"/>
    <property type="match status" value="1"/>
</dbReference>
<dbReference type="SMART" id="SM00934">
    <property type="entry name" value="OMPdecase"/>
    <property type="match status" value="1"/>
</dbReference>
<protein>
    <recommendedName>
        <fullName evidence="7">Orotidine 5'-phosphate decarboxylase</fullName>
        <ecNumber evidence="7">4.1.1.23</ecNumber>
    </recommendedName>
    <alternativeName>
        <fullName evidence="7">OMP decarboxylase</fullName>
        <shortName evidence="7">OMPDCase</shortName>
        <shortName evidence="7">OMPdecase</shortName>
    </alternativeName>
</protein>
<keyword evidence="4 7" id="KW-0665">Pyrimidine biosynthesis</keyword>
<evidence type="ECO:0000256" key="4">
    <source>
        <dbReference type="ARBA" id="ARBA00022975"/>
    </source>
</evidence>
<feature type="domain" description="Orotidine 5'-phosphate decarboxylase" evidence="8">
    <location>
        <begin position="24"/>
        <end position="304"/>
    </location>
</feature>
<dbReference type="PANTHER" id="PTHR43375:SF1">
    <property type="entry name" value="OROTIDINE 5'-PHOSPHATE DECARBOXYLASE"/>
    <property type="match status" value="1"/>
</dbReference>
<dbReference type="HAMAP" id="MF_01215">
    <property type="entry name" value="OMPdecase_type2"/>
    <property type="match status" value="1"/>
</dbReference>
<name>A0ABZ1BLL0_9FIRM</name>
<evidence type="ECO:0000256" key="1">
    <source>
        <dbReference type="ARBA" id="ARBA00004861"/>
    </source>
</evidence>
<evidence type="ECO:0000313" key="10">
    <source>
        <dbReference type="Proteomes" id="UP001333102"/>
    </source>
</evidence>
<dbReference type="Proteomes" id="UP001333102">
    <property type="component" value="Chromosome"/>
</dbReference>
<dbReference type="CDD" id="cd04725">
    <property type="entry name" value="OMP_decarboxylase_like"/>
    <property type="match status" value="1"/>
</dbReference>
<sequence>MAEGDGRRHFGDRLAEAVRARRSCLVIGYDPDLDRLPPPVVEPLRRRLAGLGETEALRLAAEVVEQVGRTLVEACAPHAVGVKFQFAFFLALGPWGLGALRRLIVHAQGLGLVVIADAKPGDIASTSTAYARALIGTTPLAGISEATVLGADACTFNPYLGPDSAEPFLAWVDGAGRGLFALVHTSNPGATALQELRLQDGRQVAEAVADVVNSWAMSRRGASGYASVGAVVGATYPEALVSLRRRLPGVWLLLPGVGAQGASPEALAPAFDREGLGGLVSVSRSLLEAWRQQSGDPQGWAAAAAAAASQLQEALERARTAASR</sequence>
<keyword evidence="5 7" id="KW-0456">Lyase</keyword>
<comment type="similarity">
    <text evidence="2 7">Belongs to the OMP decarboxylase family. Type 2 subfamily.</text>
</comment>
<organism evidence="9 10">
    <name type="scientific">Geochorda subterranea</name>
    <dbReference type="NCBI Taxonomy" id="3109564"/>
    <lineage>
        <taxon>Bacteria</taxon>
        <taxon>Bacillati</taxon>
        <taxon>Bacillota</taxon>
        <taxon>Limnochordia</taxon>
        <taxon>Limnochordales</taxon>
        <taxon>Geochordaceae</taxon>
        <taxon>Geochorda</taxon>
    </lineage>
</organism>
<dbReference type="InterPro" id="IPR011060">
    <property type="entry name" value="RibuloseP-bd_barrel"/>
</dbReference>
<dbReference type="SUPFAM" id="SSF51366">
    <property type="entry name" value="Ribulose-phoshate binding barrel"/>
    <property type="match status" value="1"/>
</dbReference>
<evidence type="ECO:0000256" key="7">
    <source>
        <dbReference type="HAMAP-Rule" id="MF_01215"/>
    </source>
</evidence>